<evidence type="ECO:0000259" key="1">
    <source>
        <dbReference type="PROSITE" id="PS51406"/>
    </source>
</evidence>
<dbReference type="Proteomes" id="UP000230750">
    <property type="component" value="Unassembled WGS sequence"/>
</dbReference>
<dbReference type="STRING" id="307972.A0A2G8LHK5"/>
<sequence>FEIEYHFFLSSQPENISPEQLGKMHLFISFCIFGAFVSSLQVSGNTMDMERNEGFTRNKRSTNSDASYFFYQQPDYPRDCKEVFEQCDGESSDGVYLIQPDGYLEPFPVYCNNTVDGGNWMVIQRRMDGGVEFNRDWEDYKNGFGFPHRDLWLGNEKLAYITNQKDYEIRFDFVSKSGDPHFAKYNLFRVSDEGTLYRLVDVGDYDSTSTLSYDALPYNKGMAFTTRDRDNDLNSGNCASSYNGWWHKTCSYTYPNYPWSTGPHWHNFPGGNHNIQYIEMKIRPVE</sequence>
<dbReference type="PROSITE" id="PS51406">
    <property type="entry name" value="FIBRINOGEN_C_2"/>
    <property type="match status" value="1"/>
</dbReference>
<dbReference type="InterPro" id="IPR036056">
    <property type="entry name" value="Fibrinogen-like_C"/>
</dbReference>
<dbReference type="AlphaFoldDB" id="A0A2G8LHK5"/>
<feature type="domain" description="Fibrinogen C-terminal" evidence="1">
    <location>
        <begin position="71"/>
        <end position="286"/>
    </location>
</feature>
<dbReference type="EMBL" id="MRZV01000075">
    <property type="protein sequence ID" value="PIK59715.1"/>
    <property type="molecule type" value="Genomic_DNA"/>
</dbReference>
<dbReference type="OrthoDB" id="6361951at2759"/>
<dbReference type="InterPro" id="IPR014716">
    <property type="entry name" value="Fibrinogen_a/b/g_C_1"/>
</dbReference>
<evidence type="ECO:0000313" key="3">
    <source>
        <dbReference type="Proteomes" id="UP000230750"/>
    </source>
</evidence>
<accession>A0A2G8LHK5</accession>
<organism evidence="2 3">
    <name type="scientific">Stichopus japonicus</name>
    <name type="common">Sea cucumber</name>
    <dbReference type="NCBI Taxonomy" id="307972"/>
    <lineage>
        <taxon>Eukaryota</taxon>
        <taxon>Metazoa</taxon>
        <taxon>Echinodermata</taxon>
        <taxon>Eleutherozoa</taxon>
        <taxon>Echinozoa</taxon>
        <taxon>Holothuroidea</taxon>
        <taxon>Aspidochirotacea</taxon>
        <taxon>Aspidochirotida</taxon>
        <taxon>Stichopodidae</taxon>
        <taxon>Apostichopus</taxon>
    </lineage>
</organism>
<evidence type="ECO:0000313" key="2">
    <source>
        <dbReference type="EMBL" id="PIK59715.1"/>
    </source>
</evidence>
<dbReference type="Gene3D" id="3.90.215.10">
    <property type="entry name" value="Gamma Fibrinogen, chain A, domain 1"/>
    <property type="match status" value="1"/>
</dbReference>
<gene>
    <name evidence="2" type="ORF">BSL78_03377</name>
</gene>
<proteinExistence type="predicted"/>
<comment type="caution">
    <text evidence="2">The sequence shown here is derived from an EMBL/GenBank/DDBJ whole genome shotgun (WGS) entry which is preliminary data.</text>
</comment>
<dbReference type="InterPro" id="IPR050373">
    <property type="entry name" value="Fibrinogen_C-term_domain"/>
</dbReference>
<dbReference type="PANTHER" id="PTHR19143">
    <property type="entry name" value="FIBRINOGEN/TENASCIN/ANGIOPOEITIN"/>
    <property type="match status" value="1"/>
</dbReference>
<dbReference type="SMART" id="SM00186">
    <property type="entry name" value="FBG"/>
    <property type="match status" value="1"/>
</dbReference>
<name>A0A2G8LHK5_STIJA</name>
<reference evidence="2 3" key="1">
    <citation type="journal article" date="2017" name="PLoS Biol.">
        <title>The sea cucumber genome provides insights into morphological evolution and visceral regeneration.</title>
        <authorList>
            <person name="Zhang X."/>
            <person name="Sun L."/>
            <person name="Yuan J."/>
            <person name="Sun Y."/>
            <person name="Gao Y."/>
            <person name="Zhang L."/>
            <person name="Li S."/>
            <person name="Dai H."/>
            <person name="Hamel J.F."/>
            <person name="Liu C."/>
            <person name="Yu Y."/>
            <person name="Liu S."/>
            <person name="Lin W."/>
            <person name="Guo K."/>
            <person name="Jin S."/>
            <person name="Xu P."/>
            <person name="Storey K.B."/>
            <person name="Huan P."/>
            <person name="Zhang T."/>
            <person name="Zhou Y."/>
            <person name="Zhang J."/>
            <person name="Lin C."/>
            <person name="Li X."/>
            <person name="Xing L."/>
            <person name="Huo D."/>
            <person name="Sun M."/>
            <person name="Wang L."/>
            <person name="Mercier A."/>
            <person name="Li F."/>
            <person name="Yang H."/>
            <person name="Xiang J."/>
        </authorList>
    </citation>
    <scope>NUCLEOTIDE SEQUENCE [LARGE SCALE GENOMIC DNA]</scope>
    <source>
        <strain evidence="2">Shaxun</strain>
        <tissue evidence="2">Muscle</tissue>
    </source>
</reference>
<dbReference type="NCBIfam" id="NF040941">
    <property type="entry name" value="GGGWT_bact"/>
    <property type="match status" value="1"/>
</dbReference>
<dbReference type="GO" id="GO:0005615">
    <property type="term" value="C:extracellular space"/>
    <property type="evidence" value="ECO:0007669"/>
    <property type="project" value="TreeGrafter"/>
</dbReference>
<keyword evidence="3" id="KW-1185">Reference proteome</keyword>
<dbReference type="InterPro" id="IPR002181">
    <property type="entry name" value="Fibrinogen_a/b/g_C_dom"/>
</dbReference>
<dbReference type="SUPFAM" id="SSF56496">
    <property type="entry name" value="Fibrinogen C-terminal domain-like"/>
    <property type="match status" value="1"/>
</dbReference>
<dbReference type="CDD" id="cd00087">
    <property type="entry name" value="FReD"/>
    <property type="match status" value="1"/>
</dbReference>
<feature type="non-terminal residue" evidence="2">
    <location>
        <position position="1"/>
    </location>
</feature>
<dbReference type="Pfam" id="PF00147">
    <property type="entry name" value="Fibrinogen_C"/>
    <property type="match status" value="1"/>
</dbReference>
<protein>
    <recommendedName>
        <fullName evidence="1">Fibrinogen C-terminal domain-containing protein</fullName>
    </recommendedName>
</protein>